<comment type="caution">
    <text evidence="1">The sequence shown here is derived from an EMBL/GenBank/DDBJ whole genome shotgun (WGS) entry which is preliminary data.</text>
</comment>
<proteinExistence type="predicted"/>
<gene>
    <name evidence="1" type="ORF">E5288_WYG007844</name>
</gene>
<dbReference type="EMBL" id="VBQZ03000052">
    <property type="protein sequence ID" value="MXQ89084.1"/>
    <property type="molecule type" value="Genomic_DNA"/>
</dbReference>
<evidence type="ECO:0000313" key="1">
    <source>
        <dbReference type="EMBL" id="MXQ89084.1"/>
    </source>
</evidence>
<keyword evidence="2" id="KW-1185">Reference proteome</keyword>
<dbReference type="AlphaFoldDB" id="A0A6B0RM63"/>
<name>A0A6B0RM63_9CETA</name>
<protein>
    <submittedName>
        <fullName evidence="1">Uncharacterized protein</fullName>
    </submittedName>
</protein>
<organism evidence="1 2">
    <name type="scientific">Bos mutus</name>
    <name type="common">wild yak</name>
    <dbReference type="NCBI Taxonomy" id="72004"/>
    <lineage>
        <taxon>Eukaryota</taxon>
        <taxon>Metazoa</taxon>
        <taxon>Chordata</taxon>
        <taxon>Craniata</taxon>
        <taxon>Vertebrata</taxon>
        <taxon>Euteleostomi</taxon>
        <taxon>Mammalia</taxon>
        <taxon>Eutheria</taxon>
        <taxon>Laurasiatheria</taxon>
        <taxon>Artiodactyla</taxon>
        <taxon>Ruminantia</taxon>
        <taxon>Pecora</taxon>
        <taxon>Bovidae</taxon>
        <taxon>Bovinae</taxon>
        <taxon>Bos</taxon>
    </lineage>
</organism>
<accession>A0A6B0RM63</accession>
<reference evidence="1" key="1">
    <citation type="submission" date="2019-10" db="EMBL/GenBank/DDBJ databases">
        <title>The sequence and de novo assembly of the wild yak genome.</title>
        <authorList>
            <person name="Liu Y."/>
        </authorList>
    </citation>
    <scope>NUCLEOTIDE SEQUENCE [LARGE SCALE GENOMIC DNA]</scope>
    <source>
        <strain evidence="1">WY2019</strain>
    </source>
</reference>
<sequence>MGGVPARVKRSLSEIRPELREIHSMRSGVDHEDETELLTECPPFPVSLKFHPSNQDVRVERHLSWHSRLSQQLGLLPEGVRQDRRTGRDQLSVFKNECHILKNASFPFIHSLSTDRRPSVSFGWDSDKAVAPGQPLVLTVEK</sequence>
<dbReference type="Proteomes" id="UP000322234">
    <property type="component" value="Unassembled WGS sequence"/>
</dbReference>
<evidence type="ECO:0000313" key="2">
    <source>
        <dbReference type="Proteomes" id="UP000322234"/>
    </source>
</evidence>